<proteinExistence type="predicted"/>
<keyword evidence="3" id="KW-1185">Reference proteome</keyword>
<accession>A0ABP8TCS0</accession>
<name>A0ABP8TCS0_9ACTN</name>
<reference evidence="3" key="1">
    <citation type="journal article" date="2019" name="Int. J. Syst. Evol. Microbiol.">
        <title>The Global Catalogue of Microorganisms (GCM) 10K type strain sequencing project: providing services to taxonomists for standard genome sequencing and annotation.</title>
        <authorList>
            <consortium name="The Broad Institute Genomics Platform"/>
            <consortium name="The Broad Institute Genome Sequencing Center for Infectious Disease"/>
            <person name="Wu L."/>
            <person name="Ma J."/>
        </authorList>
    </citation>
    <scope>NUCLEOTIDE SEQUENCE [LARGE SCALE GENOMIC DNA]</scope>
    <source>
        <strain evidence="3">JCM 17938</strain>
    </source>
</reference>
<sequence length="194" mass="20454">MCLKHRLILATPLLGAGLVLGGAEAAPATTVSAPAGAVADYFSQRTDNPSPEPDIETQYHRGYSEGYGVAAKDATSCTIHSRRFNGPPNYLLGWGAGYIARYSVACPKASKPEFRFVCGAGLLQGQIVGALQGPPRRGGRLRQPGLAFGAHRGPHVTDRTGGRGLLRVREPAGVSASDRTDKASHRLVALRGLR</sequence>
<organism evidence="2 3">
    <name type="scientific">Actinoallomurus liliacearum</name>
    <dbReference type="NCBI Taxonomy" id="1080073"/>
    <lineage>
        <taxon>Bacteria</taxon>
        <taxon>Bacillati</taxon>
        <taxon>Actinomycetota</taxon>
        <taxon>Actinomycetes</taxon>
        <taxon>Streptosporangiales</taxon>
        <taxon>Thermomonosporaceae</taxon>
        <taxon>Actinoallomurus</taxon>
    </lineage>
</organism>
<evidence type="ECO:0000313" key="3">
    <source>
        <dbReference type="Proteomes" id="UP001500212"/>
    </source>
</evidence>
<protein>
    <submittedName>
        <fullName evidence="2">Uncharacterized protein</fullName>
    </submittedName>
</protein>
<keyword evidence="1" id="KW-0732">Signal</keyword>
<dbReference type="Proteomes" id="UP001500212">
    <property type="component" value="Unassembled WGS sequence"/>
</dbReference>
<evidence type="ECO:0000313" key="2">
    <source>
        <dbReference type="EMBL" id="GAA4601337.1"/>
    </source>
</evidence>
<dbReference type="EMBL" id="BAABHJ010000001">
    <property type="protein sequence ID" value="GAA4601337.1"/>
    <property type="molecule type" value="Genomic_DNA"/>
</dbReference>
<evidence type="ECO:0000256" key="1">
    <source>
        <dbReference type="SAM" id="SignalP"/>
    </source>
</evidence>
<gene>
    <name evidence="2" type="ORF">GCM10023195_03270</name>
</gene>
<feature type="signal peptide" evidence="1">
    <location>
        <begin position="1"/>
        <end position="25"/>
    </location>
</feature>
<feature type="chain" id="PRO_5047479554" evidence="1">
    <location>
        <begin position="26"/>
        <end position="194"/>
    </location>
</feature>
<comment type="caution">
    <text evidence="2">The sequence shown here is derived from an EMBL/GenBank/DDBJ whole genome shotgun (WGS) entry which is preliminary data.</text>
</comment>